<dbReference type="GO" id="GO:0046872">
    <property type="term" value="F:metal ion binding"/>
    <property type="evidence" value="ECO:0007669"/>
    <property type="project" value="InterPro"/>
</dbReference>
<evidence type="ECO:0000256" key="1">
    <source>
        <dbReference type="ARBA" id="ARBA00011028"/>
    </source>
</evidence>
<feature type="signal peptide" evidence="5">
    <location>
        <begin position="1"/>
        <end position="25"/>
    </location>
</feature>
<gene>
    <name evidence="6" type="ORF">BKA08_003694</name>
</gene>
<feature type="chain" id="PRO_5039270363" evidence="5">
    <location>
        <begin position="26"/>
        <end position="342"/>
    </location>
</feature>
<dbReference type="AlphaFoldDB" id="A0A7Y9F4W9"/>
<dbReference type="PANTHER" id="PTHR42953">
    <property type="entry name" value="HIGH-AFFINITY ZINC UPTAKE SYSTEM PROTEIN ZNUA-RELATED"/>
    <property type="match status" value="1"/>
</dbReference>
<feature type="compositionally biased region" description="Basic and acidic residues" evidence="4">
    <location>
        <begin position="133"/>
        <end position="153"/>
    </location>
</feature>
<dbReference type="PROSITE" id="PS51257">
    <property type="entry name" value="PROKAR_LIPOPROTEIN"/>
    <property type="match status" value="1"/>
</dbReference>
<evidence type="ECO:0000313" key="6">
    <source>
        <dbReference type="EMBL" id="NYD59456.1"/>
    </source>
</evidence>
<dbReference type="PANTHER" id="PTHR42953:SF3">
    <property type="entry name" value="HIGH-AFFINITY ZINC UPTAKE SYSTEM PROTEIN ZNUA"/>
    <property type="match status" value="1"/>
</dbReference>
<keyword evidence="2" id="KW-0813">Transport</keyword>
<dbReference type="SUPFAM" id="SSF53807">
    <property type="entry name" value="Helical backbone' metal receptor"/>
    <property type="match status" value="1"/>
</dbReference>
<comment type="similarity">
    <text evidence="1">Belongs to the bacterial solute-binding protein 9 family.</text>
</comment>
<evidence type="ECO:0000256" key="5">
    <source>
        <dbReference type="SAM" id="SignalP"/>
    </source>
</evidence>
<keyword evidence="3 5" id="KW-0732">Signal</keyword>
<dbReference type="InterPro" id="IPR050492">
    <property type="entry name" value="Bact_metal-bind_prot9"/>
</dbReference>
<sequence>MTSRRALVPAVAAIALGLSGCGALTSDDSSGASGSGGSGGSSTVVTGLYPLQYVAQRVAGDAFEVENLTQPGGEPHDLELGVGQTAALSDAALLVYVDSLQPAVDEAAEEVGGPELLDAAEVVDLAPFEDEHDEHSEEEHGEDEHSAEEHSDEEHGEDEHSEEDHSDHDHGELDPHFWHDPARMAALGDAVAERLSEIDPDRAEDFEERAADLRSDLEALDEEFVSGLADCEITTVVTNHDAFGYLEGYGLELASINGISPDAEPSPAALAALQDLIDETGITTVFSETLVSPQAAEVLASDAGVDTAVLDTIEGLTDETADEDYLSLMRSNLAALQEANRC</sequence>
<evidence type="ECO:0000256" key="3">
    <source>
        <dbReference type="ARBA" id="ARBA00022729"/>
    </source>
</evidence>
<dbReference type="Gene3D" id="3.40.50.1980">
    <property type="entry name" value="Nitrogenase molybdenum iron protein domain"/>
    <property type="match status" value="3"/>
</dbReference>
<feature type="compositionally biased region" description="Basic and acidic residues" evidence="4">
    <location>
        <begin position="162"/>
        <end position="177"/>
    </location>
</feature>
<dbReference type="Proteomes" id="UP000516957">
    <property type="component" value="Unassembled WGS sequence"/>
</dbReference>
<dbReference type="InterPro" id="IPR006127">
    <property type="entry name" value="ZnuA-like"/>
</dbReference>
<dbReference type="GO" id="GO:0030001">
    <property type="term" value="P:metal ion transport"/>
    <property type="evidence" value="ECO:0007669"/>
    <property type="project" value="InterPro"/>
</dbReference>
<reference evidence="6 7" key="1">
    <citation type="submission" date="2020-07" db="EMBL/GenBank/DDBJ databases">
        <title>Sequencing the genomes of 1000 actinobacteria strains.</title>
        <authorList>
            <person name="Klenk H.-P."/>
        </authorList>
    </citation>
    <scope>NUCLEOTIDE SEQUENCE [LARGE SCALE GENOMIC DNA]</scope>
    <source>
        <strain evidence="6 7">DSM 18965</strain>
    </source>
</reference>
<organism evidence="6 7">
    <name type="scientific">Nocardioides marinisabuli</name>
    <dbReference type="NCBI Taxonomy" id="419476"/>
    <lineage>
        <taxon>Bacteria</taxon>
        <taxon>Bacillati</taxon>
        <taxon>Actinomycetota</taxon>
        <taxon>Actinomycetes</taxon>
        <taxon>Propionibacteriales</taxon>
        <taxon>Nocardioidaceae</taxon>
        <taxon>Nocardioides</taxon>
    </lineage>
</organism>
<accession>A0A7Y9F4W9</accession>
<protein>
    <submittedName>
        <fullName evidence="6">Zinc transport system substrate-binding protein</fullName>
    </submittedName>
</protein>
<dbReference type="EMBL" id="JACCBE010000001">
    <property type="protein sequence ID" value="NYD59456.1"/>
    <property type="molecule type" value="Genomic_DNA"/>
</dbReference>
<feature type="region of interest" description="Disordered" evidence="4">
    <location>
        <begin position="130"/>
        <end position="177"/>
    </location>
</feature>
<name>A0A7Y9F4W9_9ACTN</name>
<evidence type="ECO:0000313" key="7">
    <source>
        <dbReference type="Proteomes" id="UP000516957"/>
    </source>
</evidence>
<dbReference type="Pfam" id="PF01297">
    <property type="entry name" value="ZnuA"/>
    <property type="match status" value="1"/>
</dbReference>
<proteinExistence type="inferred from homology"/>
<keyword evidence="7" id="KW-1185">Reference proteome</keyword>
<evidence type="ECO:0000256" key="2">
    <source>
        <dbReference type="ARBA" id="ARBA00022448"/>
    </source>
</evidence>
<comment type="caution">
    <text evidence="6">The sequence shown here is derived from an EMBL/GenBank/DDBJ whole genome shotgun (WGS) entry which is preliminary data.</text>
</comment>
<dbReference type="RefSeq" id="WP_179616904.1">
    <property type="nucleotide sequence ID" value="NZ_CP059163.1"/>
</dbReference>
<evidence type="ECO:0000256" key="4">
    <source>
        <dbReference type="SAM" id="MobiDB-lite"/>
    </source>
</evidence>